<feature type="transmembrane region" description="Helical" evidence="5">
    <location>
        <begin position="325"/>
        <end position="343"/>
    </location>
</feature>
<dbReference type="SUPFAM" id="SSF103473">
    <property type="entry name" value="MFS general substrate transporter"/>
    <property type="match status" value="1"/>
</dbReference>
<organism evidence="7 8">
    <name type="scientific">Tateyamaria armeniaca</name>
    <dbReference type="NCBI Taxonomy" id="2518930"/>
    <lineage>
        <taxon>Bacteria</taxon>
        <taxon>Pseudomonadati</taxon>
        <taxon>Pseudomonadota</taxon>
        <taxon>Alphaproteobacteria</taxon>
        <taxon>Rhodobacterales</taxon>
        <taxon>Roseobacteraceae</taxon>
        <taxon>Tateyamaria</taxon>
    </lineage>
</organism>
<dbReference type="Proteomes" id="UP001627408">
    <property type="component" value="Unassembled WGS sequence"/>
</dbReference>
<feature type="transmembrane region" description="Helical" evidence="5">
    <location>
        <begin position="267"/>
        <end position="285"/>
    </location>
</feature>
<feature type="transmembrane region" description="Helical" evidence="5">
    <location>
        <begin position="43"/>
        <end position="63"/>
    </location>
</feature>
<keyword evidence="2 5" id="KW-0812">Transmembrane</keyword>
<keyword evidence="4 5" id="KW-0472">Membrane</keyword>
<sequence length="392" mass="39642">MRIWDDLGASRRALAGFAVIGIGWASFSAQMPVIKAQVGVGDGFWGTLILVGSTGALMAMWLAPLVYRLIGSWAMITGVAFMILGFLVTGMAQGPAVVGFGLFLAAGGSGVADVLANAEVSEAESDTGRSLMNLNHGMFSVSYAVAAICVGAAREAGFGPVAIFCGMGVAVAALMAWMKLPDRRAMHHEAGDATGMPYGLVWVGGFVVLAAFLGEAASEGWSALHVERTLGGGPAEGALGPALLATGMAVGRLGAHLFGANWPPIRVMILASCIAGIGLALAGAAPILSIAYVGFLLGGLGVSVVGPLALGLVGQAVSPRHRLAAISQAAALGYAAFFLGPVIMGYVAEGFGLRASFYVIGAIMFVVATVLLPAWARMLAGREAPTGPGPSP</sequence>
<evidence type="ECO:0000259" key="6">
    <source>
        <dbReference type="PROSITE" id="PS50850"/>
    </source>
</evidence>
<reference evidence="7 8" key="1">
    <citation type="submission" date="2024-08" db="EMBL/GenBank/DDBJ databases">
        <title>Tateyamaria sp. nov., isolated from marine algae.</title>
        <authorList>
            <person name="Choi B.J."/>
            <person name="Kim J.M."/>
            <person name="Lee J.K."/>
            <person name="Choi D.G."/>
            <person name="Bayburt H."/>
            <person name="Baek J.H."/>
            <person name="Han D.M."/>
            <person name="Jeon C.O."/>
        </authorList>
    </citation>
    <scope>NUCLEOTIDE SEQUENCE [LARGE SCALE GENOMIC DNA]</scope>
    <source>
        <strain evidence="7 8">KMU-156</strain>
    </source>
</reference>
<accession>A0ABW8V4B1</accession>
<dbReference type="Pfam" id="PF07690">
    <property type="entry name" value="MFS_1"/>
    <property type="match status" value="1"/>
</dbReference>
<evidence type="ECO:0000256" key="4">
    <source>
        <dbReference type="ARBA" id="ARBA00023136"/>
    </source>
</evidence>
<feature type="transmembrane region" description="Helical" evidence="5">
    <location>
        <begin position="137"/>
        <end position="153"/>
    </location>
</feature>
<evidence type="ECO:0000256" key="3">
    <source>
        <dbReference type="ARBA" id="ARBA00022989"/>
    </source>
</evidence>
<dbReference type="InterPro" id="IPR051788">
    <property type="entry name" value="MFS_Transporter"/>
</dbReference>
<evidence type="ECO:0000313" key="7">
    <source>
        <dbReference type="EMBL" id="MFL4472188.1"/>
    </source>
</evidence>
<dbReference type="Gene3D" id="1.20.1250.20">
    <property type="entry name" value="MFS general substrate transporter like domains"/>
    <property type="match status" value="1"/>
</dbReference>
<dbReference type="InterPro" id="IPR011701">
    <property type="entry name" value="MFS"/>
</dbReference>
<feature type="transmembrane region" description="Helical" evidence="5">
    <location>
        <begin position="96"/>
        <end position="116"/>
    </location>
</feature>
<protein>
    <submittedName>
        <fullName evidence="7">MFS transporter</fullName>
    </submittedName>
</protein>
<evidence type="ECO:0000256" key="2">
    <source>
        <dbReference type="ARBA" id="ARBA00022692"/>
    </source>
</evidence>
<dbReference type="PANTHER" id="PTHR23514:SF13">
    <property type="entry name" value="INNER MEMBRANE PROTEIN YBJJ"/>
    <property type="match status" value="1"/>
</dbReference>
<feature type="transmembrane region" description="Helical" evidence="5">
    <location>
        <begin position="12"/>
        <end position="31"/>
    </location>
</feature>
<evidence type="ECO:0000313" key="8">
    <source>
        <dbReference type="Proteomes" id="UP001627408"/>
    </source>
</evidence>
<name>A0ABW8V4B1_9RHOB</name>
<feature type="transmembrane region" description="Helical" evidence="5">
    <location>
        <begin position="291"/>
        <end position="313"/>
    </location>
</feature>
<gene>
    <name evidence="7" type="ORF">ACERZ8_20735</name>
</gene>
<dbReference type="EMBL" id="JBHDIY010000002">
    <property type="protein sequence ID" value="MFL4472188.1"/>
    <property type="molecule type" value="Genomic_DNA"/>
</dbReference>
<dbReference type="PROSITE" id="PS50850">
    <property type="entry name" value="MFS"/>
    <property type="match status" value="1"/>
</dbReference>
<feature type="transmembrane region" description="Helical" evidence="5">
    <location>
        <begin position="238"/>
        <end position="255"/>
    </location>
</feature>
<evidence type="ECO:0000256" key="5">
    <source>
        <dbReference type="SAM" id="Phobius"/>
    </source>
</evidence>
<dbReference type="InterPro" id="IPR036259">
    <property type="entry name" value="MFS_trans_sf"/>
</dbReference>
<keyword evidence="3 5" id="KW-1133">Transmembrane helix</keyword>
<feature type="transmembrane region" description="Helical" evidence="5">
    <location>
        <begin position="355"/>
        <end position="376"/>
    </location>
</feature>
<feature type="transmembrane region" description="Helical" evidence="5">
    <location>
        <begin position="199"/>
        <end position="218"/>
    </location>
</feature>
<dbReference type="InterPro" id="IPR020846">
    <property type="entry name" value="MFS_dom"/>
</dbReference>
<feature type="transmembrane region" description="Helical" evidence="5">
    <location>
        <begin position="70"/>
        <end position="90"/>
    </location>
</feature>
<evidence type="ECO:0000256" key="1">
    <source>
        <dbReference type="ARBA" id="ARBA00004141"/>
    </source>
</evidence>
<keyword evidence="8" id="KW-1185">Reference proteome</keyword>
<comment type="caution">
    <text evidence="7">The sequence shown here is derived from an EMBL/GenBank/DDBJ whole genome shotgun (WGS) entry which is preliminary data.</text>
</comment>
<feature type="transmembrane region" description="Helical" evidence="5">
    <location>
        <begin position="159"/>
        <end position="178"/>
    </location>
</feature>
<feature type="domain" description="Major facilitator superfamily (MFS) profile" evidence="6">
    <location>
        <begin position="200"/>
        <end position="392"/>
    </location>
</feature>
<comment type="subcellular location">
    <subcellularLocation>
        <location evidence="1">Membrane</location>
        <topology evidence="1">Multi-pass membrane protein</topology>
    </subcellularLocation>
</comment>
<dbReference type="PANTHER" id="PTHR23514">
    <property type="entry name" value="BYPASS OF STOP CODON PROTEIN 6"/>
    <property type="match status" value="1"/>
</dbReference>
<dbReference type="RefSeq" id="WP_407594090.1">
    <property type="nucleotide sequence ID" value="NZ_JBHDIY010000002.1"/>
</dbReference>
<proteinExistence type="predicted"/>